<dbReference type="Pfam" id="PF25917">
    <property type="entry name" value="BSH_RND"/>
    <property type="match status" value="1"/>
</dbReference>
<dbReference type="GO" id="GO:0030313">
    <property type="term" value="C:cell envelope"/>
    <property type="evidence" value="ECO:0007669"/>
    <property type="project" value="UniProtKB-SubCell"/>
</dbReference>
<dbReference type="EMBL" id="WTYK01000002">
    <property type="protein sequence ID" value="MXP40741.1"/>
    <property type="molecule type" value="Genomic_DNA"/>
</dbReference>
<protein>
    <submittedName>
        <fullName evidence="6">HlyD family efflux transporter periplasmic adaptor subunit</fullName>
    </submittedName>
</protein>
<dbReference type="Pfam" id="PF25963">
    <property type="entry name" value="Beta-barrel_AAEA"/>
    <property type="match status" value="1"/>
</dbReference>
<feature type="coiled-coil region" evidence="2">
    <location>
        <begin position="167"/>
        <end position="228"/>
    </location>
</feature>
<keyword evidence="3" id="KW-0472">Membrane</keyword>
<dbReference type="Gene3D" id="1.10.287.470">
    <property type="entry name" value="Helix hairpin bin"/>
    <property type="match status" value="1"/>
</dbReference>
<proteinExistence type="predicted"/>
<feature type="domain" description="Multidrug resistance protein MdtA-like barrel-sandwich hybrid" evidence="4">
    <location>
        <begin position="68"/>
        <end position="245"/>
    </location>
</feature>
<dbReference type="AlphaFoldDB" id="A0A6I4UP84"/>
<keyword evidence="7" id="KW-1185">Reference proteome</keyword>
<evidence type="ECO:0000259" key="5">
    <source>
        <dbReference type="Pfam" id="PF25963"/>
    </source>
</evidence>
<dbReference type="RefSeq" id="WP_160745608.1">
    <property type="nucleotide sequence ID" value="NZ_WTYK01000002.1"/>
</dbReference>
<dbReference type="Proteomes" id="UP000469159">
    <property type="component" value="Unassembled WGS sequence"/>
</dbReference>
<comment type="subcellular location">
    <subcellularLocation>
        <location evidence="1">Cell envelope</location>
    </subcellularLocation>
</comment>
<dbReference type="PANTHER" id="PTHR30386">
    <property type="entry name" value="MEMBRANE FUSION SUBUNIT OF EMRAB-TOLC MULTIDRUG EFFLUX PUMP"/>
    <property type="match status" value="1"/>
</dbReference>
<evidence type="ECO:0000256" key="3">
    <source>
        <dbReference type="SAM" id="Phobius"/>
    </source>
</evidence>
<organism evidence="6 7">
    <name type="scientific">Croceibacterium soli</name>
    <dbReference type="NCBI Taxonomy" id="1739690"/>
    <lineage>
        <taxon>Bacteria</taxon>
        <taxon>Pseudomonadati</taxon>
        <taxon>Pseudomonadota</taxon>
        <taxon>Alphaproteobacteria</taxon>
        <taxon>Sphingomonadales</taxon>
        <taxon>Erythrobacteraceae</taxon>
        <taxon>Croceibacterium</taxon>
    </lineage>
</organism>
<evidence type="ECO:0000313" key="6">
    <source>
        <dbReference type="EMBL" id="MXP40741.1"/>
    </source>
</evidence>
<dbReference type="InterPro" id="IPR058634">
    <property type="entry name" value="AaeA-lik-b-barrel"/>
</dbReference>
<keyword evidence="3" id="KW-0812">Transmembrane</keyword>
<keyword evidence="2" id="KW-0175">Coiled coil</keyword>
<keyword evidence="3" id="KW-1133">Transmembrane helix</keyword>
<dbReference type="GO" id="GO:0055085">
    <property type="term" value="P:transmembrane transport"/>
    <property type="evidence" value="ECO:0007669"/>
    <property type="project" value="InterPro"/>
</dbReference>
<gene>
    <name evidence="6" type="ORF">GRI75_03640</name>
</gene>
<reference evidence="6 7" key="1">
    <citation type="submission" date="2019-12" db="EMBL/GenBank/DDBJ databases">
        <title>Genomic-based taxomic classification of the family Erythrobacteraceae.</title>
        <authorList>
            <person name="Xu L."/>
        </authorList>
    </citation>
    <scope>NUCLEOTIDE SEQUENCE [LARGE SCALE GENOMIC DNA]</scope>
    <source>
        <strain evidence="6 7">MCCC 1K02066</strain>
    </source>
</reference>
<evidence type="ECO:0000259" key="4">
    <source>
        <dbReference type="Pfam" id="PF25917"/>
    </source>
</evidence>
<dbReference type="InterPro" id="IPR050739">
    <property type="entry name" value="MFP"/>
</dbReference>
<dbReference type="Gene3D" id="2.40.30.170">
    <property type="match status" value="1"/>
</dbReference>
<name>A0A6I4UP84_9SPHN</name>
<sequence>MAEADARIGGEASAAHAVEAIPARARRPWGRVALMAVVPLALLAGGFSYWQSLQGKVTTDNAYLKQDRVSISSEVSGKIVEVFVRDGERVEAGQLLFRVDPEPYRIQLAQTNAALAGAQADLTALSNAPALSGVDIAAAREDIAFARSQFERQRALWERGFTTKAAYEAAQHAVSQAQEQLRVAQAEQQEARARIARGAAVPDQDPRIAAARAQREAAELDLRRTEVRAPTAGRVAEADRLQVGQELMRNMPVLTLVKTVGSYVEANFRETDLADMRVGQPAEMRFDAYPGMVLKGHVASIGAGTGSEFSILPAQNATGNWVKVTQRVPVRIAIDDTPTRPLIAGLSIEATVFTEEKR</sequence>
<dbReference type="PANTHER" id="PTHR30386:SF19">
    <property type="entry name" value="MULTIDRUG EXPORT PROTEIN EMRA-RELATED"/>
    <property type="match status" value="1"/>
</dbReference>
<dbReference type="InterPro" id="IPR058625">
    <property type="entry name" value="MdtA-like_BSH"/>
</dbReference>
<evidence type="ECO:0000256" key="1">
    <source>
        <dbReference type="ARBA" id="ARBA00004196"/>
    </source>
</evidence>
<feature type="domain" description="p-hydroxybenzoic acid efflux pump subunit AaeA-like beta-barrel" evidence="5">
    <location>
        <begin position="263"/>
        <end position="347"/>
    </location>
</feature>
<dbReference type="OrthoDB" id="9811754at2"/>
<accession>A0A6I4UP84</accession>
<comment type="caution">
    <text evidence="6">The sequence shown here is derived from an EMBL/GenBank/DDBJ whole genome shotgun (WGS) entry which is preliminary data.</text>
</comment>
<feature type="transmembrane region" description="Helical" evidence="3">
    <location>
        <begin position="32"/>
        <end position="50"/>
    </location>
</feature>
<evidence type="ECO:0000313" key="7">
    <source>
        <dbReference type="Proteomes" id="UP000469159"/>
    </source>
</evidence>
<dbReference type="Gene3D" id="2.40.50.100">
    <property type="match status" value="1"/>
</dbReference>
<evidence type="ECO:0000256" key="2">
    <source>
        <dbReference type="SAM" id="Coils"/>
    </source>
</evidence>
<dbReference type="SUPFAM" id="SSF111369">
    <property type="entry name" value="HlyD-like secretion proteins"/>
    <property type="match status" value="2"/>
</dbReference>